<accession>A0A7W8N3H0</accession>
<protein>
    <submittedName>
        <fullName evidence="5">Polysaccharide export outer membrane protein</fullName>
    </submittedName>
</protein>
<evidence type="ECO:0000256" key="1">
    <source>
        <dbReference type="ARBA" id="ARBA00022729"/>
    </source>
</evidence>
<dbReference type="EMBL" id="JACHDZ010000001">
    <property type="protein sequence ID" value="MBB5342511.1"/>
    <property type="molecule type" value="Genomic_DNA"/>
</dbReference>
<dbReference type="AlphaFoldDB" id="A0A7W8N3H0"/>
<dbReference type="PANTHER" id="PTHR33619:SF3">
    <property type="entry name" value="POLYSACCHARIDE EXPORT PROTEIN GFCE-RELATED"/>
    <property type="match status" value="1"/>
</dbReference>
<dbReference type="InterPro" id="IPR049712">
    <property type="entry name" value="Poly_export"/>
</dbReference>
<proteinExistence type="predicted"/>
<dbReference type="Proteomes" id="UP000569092">
    <property type="component" value="Unassembled WGS sequence"/>
</dbReference>
<name>A0A7W8N3H0_9BACT</name>
<evidence type="ECO:0000313" key="6">
    <source>
        <dbReference type="Proteomes" id="UP000569092"/>
    </source>
</evidence>
<feature type="chain" id="PRO_5031139431" evidence="3">
    <location>
        <begin position="39"/>
        <end position="232"/>
    </location>
</feature>
<feature type="compositionally biased region" description="Low complexity" evidence="2">
    <location>
        <begin position="46"/>
        <end position="66"/>
    </location>
</feature>
<dbReference type="Gene3D" id="3.30.1950.10">
    <property type="entry name" value="wza like domain"/>
    <property type="match status" value="1"/>
</dbReference>
<evidence type="ECO:0000259" key="4">
    <source>
        <dbReference type="Pfam" id="PF02563"/>
    </source>
</evidence>
<feature type="signal peptide" evidence="3">
    <location>
        <begin position="1"/>
        <end position="38"/>
    </location>
</feature>
<feature type="region of interest" description="Disordered" evidence="2">
    <location>
        <begin position="43"/>
        <end position="66"/>
    </location>
</feature>
<evidence type="ECO:0000256" key="3">
    <source>
        <dbReference type="SAM" id="SignalP"/>
    </source>
</evidence>
<gene>
    <name evidence="5" type="ORF">HDF10_000461</name>
</gene>
<dbReference type="InterPro" id="IPR003715">
    <property type="entry name" value="Poly_export_N"/>
</dbReference>
<evidence type="ECO:0000256" key="2">
    <source>
        <dbReference type="SAM" id="MobiDB-lite"/>
    </source>
</evidence>
<reference evidence="5 6" key="1">
    <citation type="submission" date="2020-08" db="EMBL/GenBank/DDBJ databases">
        <title>Genomic Encyclopedia of Type Strains, Phase IV (KMG-V): Genome sequencing to study the core and pangenomes of soil and plant-associated prokaryotes.</title>
        <authorList>
            <person name="Whitman W."/>
        </authorList>
    </citation>
    <scope>NUCLEOTIDE SEQUENCE [LARGE SCALE GENOMIC DNA]</scope>
    <source>
        <strain evidence="5 6">M8US30</strain>
    </source>
</reference>
<evidence type="ECO:0000313" key="5">
    <source>
        <dbReference type="EMBL" id="MBB5342511.1"/>
    </source>
</evidence>
<dbReference type="PANTHER" id="PTHR33619">
    <property type="entry name" value="POLYSACCHARIDE EXPORT PROTEIN GFCE-RELATED"/>
    <property type="match status" value="1"/>
</dbReference>
<dbReference type="GO" id="GO:0015159">
    <property type="term" value="F:polysaccharide transmembrane transporter activity"/>
    <property type="evidence" value="ECO:0007669"/>
    <property type="project" value="InterPro"/>
</dbReference>
<dbReference type="Pfam" id="PF02563">
    <property type="entry name" value="Poly_export"/>
    <property type="match status" value="1"/>
</dbReference>
<comment type="caution">
    <text evidence="5">The sequence shown here is derived from an EMBL/GenBank/DDBJ whole genome shotgun (WGS) entry which is preliminary data.</text>
</comment>
<sequence length="232" mass="24145">MNPGQMGKRKVEGYSMKRFCSMGALLLLLPVAAGPLAAQVTSAPNATPASEQTTAPAPSAPATASPNYAGPMDASRYIIGPEDSLQITVWKEPTLSGTIPVRPDGMISMGLVGDITAAGMTPTALSTDISQRLKKYIQDPVVTVVVLGVNSKRIFLVGEVGKVGPVVMTPGMTPLQAIVTGGGLTQFANSRHIYILRTVDGKQQKIPFNYKQALKGGNAGVSLLSGDTIVVP</sequence>
<keyword evidence="1 3" id="KW-0732">Signal</keyword>
<feature type="domain" description="Polysaccharide export protein N-terminal" evidence="4">
    <location>
        <begin position="74"/>
        <end position="146"/>
    </location>
</feature>
<organism evidence="5 6">
    <name type="scientific">Tunturiibacter lichenicola</name>
    <dbReference type="NCBI Taxonomy" id="2051959"/>
    <lineage>
        <taxon>Bacteria</taxon>
        <taxon>Pseudomonadati</taxon>
        <taxon>Acidobacteriota</taxon>
        <taxon>Terriglobia</taxon>
        <taxon>Terriglobales</taxon>
        <taxon>Acidobacteriaceae</taxon>
        <taxon>Tunturiibacter</taxon>
    </lineage>
</organism>